<keyword evidence="4" id="KW-1185">Reference proteome</keyword>
<evidence type="ECO:0000313" key="3">
    <source>
        <dbReference type="Ensembl" id="ENSACIP00000006664.1"/>
    </source>
</evidence>
<accession>A0A3Q0R3N8</accession>
<dbReference type="Gene3D" id="3.10.100.10">
    <property type="entry name" value="Mannose-Binding Protein A, subunit A"/>
    <property type="match status" value="1"/>
</dbReference>
<feature type="chain" id="PRO_5018634128" description="C-type lectin domain-containing protein" evidence="1">
    <location>
        <begin position="20"/>
        <end position="197"/>
    </location>
</feature>
<dbReference type="InterPro" id="IPR016187">
    <property type="entry name" value="CTDL_fold"/>
</dbReference>
<dbReference type="AlphaFoldDB" id="A0A3Q0R3N8"/>
<evidence type="ECO:0000313" key="4">
    <source>
        <dbReference type="Proteomes" id="UP000261340"/>
    </source>
</evidence>
<evidence type="ECO:0000256" key="1">
    <source>
        <dbReference type="SAM" id="SignalP"/>
    </source>
</evidence>
<proteinExistence type="predicted"/>
<protein>
    <recommendedName>
        <fullName evidence="2">C-type lectin domain-containing protein</fullName>
    </recommendedName>
</protein>
<dbReference type="InterPro" id="IPR016186">
    <property type="entry name" value="C-type_lectin-like/link_sf"/>
</dbReference>
<keyword evidence="1" id="KW-0732">Signal</keyword>
<reference evidence="3" key="2">
    <citation type="submission" date="2025-09" db="UniProtKB">
        <authorList>
            <consortium name="Ensembl"/>
        </authorList>
    </citation>
    <scope>IDENTIFICATION</scope>
</reference>
<dbReference type="Ensembl" id="ENSACIT00000006866.1">
    <property type="protein sequence ID" value="ENSACIP00000006664.1"/>
    <property type="gene ID" value="ENSACIG00000005237.1"/>
</dbReference>
<dbReference type="GeneTree" id="ENSGT00940000175285"/>
<dbReference type="STRING" id="61819.ENSACIP00000006664"/>
<sequence>MFFFFAFLATAAFINSGERQEMRERYGGGHAGGLATGRDAACVCGRRLHHQATQAPLQSATCPYFLTCCDDSPFSSGVCPYGWKKFGCSCYLLSPSVNTWDSSRQQCLNQGANLVIITSWEEMVSFCVFLNQLGAHLKFWIGLSKSSGGSWTWTDGRHTGTTWVFQAGQRDSWSGETCTQYLQWVCEKETVPSGQNL</sequence>
<feature type="domain" description="C-type lectin" evidence="2">
    <location>
        <begin position="86"/>
        <end position="187"/>
    </location>
</feature>
<dbReference type="SMART" id="SM00034">
    <property type="entry name" value="CLECT"/>
    <property type="match status" value="1"/>
</dbReference>
<reference evidence="3" key="1">
    <citation type="submission" date="2025-08" db="UniProtKB">
        <authorList>
            <consortium name="Ensembl"/>
        </authorList>
    </citation>
    <scope>IDENTIFICATION</scope>
</reference>
<dbReference type="PANTHER" id="PTHR22803">
    <property type="entry name" value="MANNOSE, PHOSPHOLIPASE, LECTIN RECEPTOR RELATED"/>
    <property type="match status" value="1"/>
</dbReference>
<feature type="signal peptide" evidence="1">
    <location>
        <begin position="1"/>
        <end position="19"/>
    </location>
</feature>
<dbReference type="InterPro" id="IPR050111">
    <property type="entry name" value="C-type_lectin/snaclec_domain"/>
</dbReference>
<dbReference type="SUPFAM" id="SSF56436">
    <property type="entry name" value="C-type lectin-like"/>
    <property type="match status" value="1"/>
</dbReference>
<dbReference type="OMA" id="VNTWDSS"/>
<dbReference type="Proteomes" id="UP000261340">
    <property type="component" value="Unplaced"/>
</dbReference>
<evidence type="ECO:0000259" key="2">
    <source>
        <dbReference type="PROSITE" id="PS50041"/>
    </source>
</evidence>
<name>A0A3Q0R3N8_AMPCI</name>
<dbReference type="Pfam" id="PF00059">
    <property type="entry name" value="Lectin_C"/>
    <property type="match status" value="1"/>
</dbReference>
<dbReference type="PROSITE" id="PS50041">
    <property type="entry name" value="C_TYPE_LECTIN_2"/>
    <property type="match status" value="1"/>
</dbReference>
<dbReference type="InterPro" id="IPR001304">
    <property type="entry name" value="C-type_lectin-like"/>
</dbReference>
<organism evidence="3 4">
    <name type="scientific">Amphilophus citrinellus</name>
    <name type="common">Midas cichlid</name>
    <name type="synonym">Cichlasoma citrinellum</name>
    <dbReference type="NCBI Taxonomy" id="61819"/>
    <lineage>
        <taxon>Eukaryota</taxon>
        <taxon>Metazoa</taxon>
        <taxon>Chordata</taxon>
        <taxon>Craniata</taxon>
        <taxon>Vertebrata</taxon>
        <taxon>Euteleostomi</taxon>
        <taxon>Actinopterygii</taxon>
        <taxon>Neopterygii</taxon>
        <taxon>Teleostei</taxon>
        <taxon>Neoteleostei</taxon>
        <taxon>Acanthomorphata</taxon>
        <taxon>Ovalentaria</taxon>
        <taxon>Cichlomorphae</taxon>
        <taxon>Cichliformes</taxon>
        <taxon>Cichlidae</taxon>
        <taxon>New World cichlids</taxon>
        <taxon>Cichlasomatinae</taxon>
        <taxon>Heroini</taxon>
        <taxon>Amphilophus</taxon>
    </lineage>
</organism>